<dbReference type="GO" id="GO:0014808">
    <property type="term" value="P:release of sequestered calcium ion into cytosol by sarcoplasmic reticulum"/>
    <property type="evidence" value="ECO:0007669"/>
    <property type="project" value="TreeGrafter"/>
</dbReference>
<dbReference type="EMBL" id="HG994584">
    <property type="protein sequence ID" value="CAF2944628.1"/>
    <property type="molecule type" value="Genomic_DNA"/>
</dbReference>
<dbReference type="GO" id="GO:0006941">
    <property type="term" value="P:striated muscle contraction"/>
    <property type="evidence" value="ECO:0007669"/>
    <property type="project" value="TreeGrafter"/>
</dbReference>
<dbReference type="InterPro" id="IPR043136">
    <property type="entry name" value="B30.2/SPRY_sf"/>
</dbReference>
<dbReference type="InterPro" id="IPR048581">
    <property type="entry name" value="RYDR_Jsol"/>
</dbReference>
<accession>A0A7R8CVG3</accession>
<reference evidence="1" key="1">
    <citation type="submission" date="2021-02" db="EMBL/GenBank/DDBJ databases">
        <authorList>
            <person name="Bekaert M."/>
        </authorList>
    </citation>
    <scope>NUCLEOTIDE SEQUENCE</scope>
    <source>
        <strain evidence="1">IoA-00</strain>
    </source>
</reference>
<dbReference type="InterPro" id="IPR000699">
    <property type="entry name" value="RIH_dom"/>
</dbReference>
<dbReference type="InterPro" id="IPR014821">
    <property type="entry name" value="Ins145_P3_rcpt"/>
</dbReference>
<dbReference type="GO" id="GO:0030018">
    <property type="term" value="C:Z disc"/>
    <property type="evidence" value="ECO:0007669"/>
    <property type="project" value="TreeGrafter"/>
</dbReference>
<dbReference type="GO" id="GO:0005219">
    <property type="term" value="F:ryanodine-sensitive calcium-release channel activity"/>
    <property type="evidence" value="ECO:0007669"/>
    <property type="project" value="InterPro"/>
</dbReference>
<dbReference type="Proteomes" id="UP000675881">
    <property type="component" value="Chromosome 5"/>
</dbReference>
<dbReference type="Pfam" id="PF21119">
    <property type="entry name" value="RYDR_Jsol"/>
    <property type="match status" value="2"/>
</dbReference>
<dbReference type="PANTHER" id="PTHR46399">
    <property type="entry name" value="B30.2/SPRY DOMAIN-CONTAINING PROTEIN"/>
    <property type="match status" value="1"/>
</dbReference>
<dbReference type="SMART" id="SM00472">
    <property type="entry name" value="MIR"/>
    <property type="match status" value="4"/>
</dbReference>
<dbReference type="InterPro" id="IPR016093">
    <property type="entry name" value="MIR_motif"/>
</dbReference>
<proteinExistence type="predicted"/>
<dbReference type="InterPro" id="IPR003877">
    <property type="entry name" value="SPRY_dom"/>
</dbReference>
<dbReference type="Gene3D" id="6.20.350.10">
    <property type="match status" value="1"/>
</dbReference>
<dbReference type="CDD" id="cd12879">
    <property type="entry name" value="SPRY3_RyR"/>
    <property type="match status" value="1"/>
</dbReference>
<dbReference type="GO" id="GO:0005790">
    <property type="term" value="C:smooth endoplasmic reticulum"/>
    <property type="evidence" value="ECO:0007669"/>
    <property type="project" value="TreeGrafter"/>
</dbReference>
<dbReference type="Pfam" id="PF08709">
    <property type="entry name" value="Ins145_P3_rec"/>
    <property type="match status" value="1"/>
</dbReference>
<dbReference type="OrthoDB" id="300855at2759"/>
<dbReference type="GO" id="GO:0034704">
    <property type="term" value="C:calcium channel complex"/>
    <property type="evidence" value="ECO:0007669"/>
    <property type="project" value="TreeGrafter"/>
</dbReference>
<dbReference type="Gene3D" id="1.25.10.30">
    <property type="entry name" value="IP3 receptor type 1 binding core, RIH domain"/>
    <property type="match status" value="1"/>
</dbReference>
<organism evidence="1 2">
    <name type="scientific">Lepeophtheirus salmonis</name>
    <name type="common">Salmon louse</name>
    <name type="synonym">Caligus salmonis</name>
    <dbReference type="NCBI Taxonomy" id="72036"/>
    <lineage>
        <taxon>Eukaryota</taxon>
        <taxon>Metazoa</taxon>
        <taxon>Ecdysozoa</taxon>
        <taxon>Arthropoda</taxon>
        <taxon>Crustacea</taxon>
        <taxon>Multicrustacea</taxon>
        <taxon>Hexanauplia</taxon>
        <taxon>Copepoda</taxon>
        <taxon>Siphonostomatoida</taxon>
        <taxon>Caligidae</taxon>
        <taxon>Lepeophtheirus</taxon>
    </lineage>
</organism>
<dbReference type="GO" id="GO:0042383">
    <property type="term" value="C:sarcolemma"/>
    <property type="evidence" value="ECO:0007669"/>
    <property type="project" value="TreeGrafter"/>
</dbReference>
<dbReference type="Pfam" id="PF02815">
    <property type="entry name" value="MIR"/>
    <property type="match status" value="1"/>
</dbReference>
<dbReference type="Pfam" id="PF00622">
    <property type="entry name" value="SPRY"/>
    <property type="match status" value="1"/>
</dbReference>
<gene>
    <name evidence="1" type="ORF">LSAA_10774</name>
</gene>
<dbReference type="Pfam" id="PF01365">
    <property type="entry name" value="RYDR_ITPR"/>
    <property type="match status" value="1"/>
</dbReference>
<dbReference type="SUPFAM" id="SSF82109">
    <property type="entry name" value="MIR domain"/>
    <property type="match status" value="2"/>
</dbReference>
<keyword evidence="2" id="KW-1185">Reference proteome</keyword>
<sequence>MGDNESGEQDDVFPSCERRTWSVFPALPQERGYVFLRKDSEIGSCVFVIEQALSVRALQELVTSSTDGENSGMGSGHKTLLYGNAILLRHTNSNMYLACLSSSSSNDKLAFDVGLQEQSEGEACWWTVHPSSKQRSEGEKVRVGDDAILVSVATERYLQATKECDKAIVNASFHVTHWSVAPFGTGLSRIKNVSSVFGGDVVRFYHAGDECLTIPSNWACDNTETNILVYEGGNVLTQARSLWRLELARTKWSGGYINYYHPMRIRHITTGMYLGVDDNDCLMLLQRENANLVILEDKDLEVIGIPSITYEETTVIIQHIESGLWLSYKSYQVRKKRDRPGRTEKKLFFMKKVKMDDGLEFSRSQDEEARTAGVIRTCTHLFTQFINGLDNMTVTHRNSGFLKMVSLSEVMGVLEDLITYFAQPEEDISHEEKQRYLKALRNRQDLFQEEGILSLILDAIDKMNVITGLGLLSSFAGEEVGQQWEDVSGFLFQLLAAIIRGNHTNCSQFAQAQRLNWLFSKLGSQAGGEGAGMMDVLYCILNDSPEALNMMKEEHIQVIISLLEKFGRDPKVLDILCNLCVGSGVAVRSSQNNIVDFLLPGKNLLLHTSVIDYVSSARPNIFVGYIPESAIYTKWYFEVTMDHVEATSDNEPHFRVGWANTKGYVPYPGGGEKWGGNGVGDDLYSYGFDGAYLWTGGKSNLVIPSVQEPYIKKGDNIDGMFFPVISCSAKISCRFLFGGDQGRLRFAPPGDFSPLYESLYPEQILRIEPCFHLGDFSKNIISGPIPIVDTNTFVPKPVETSAIVLQKSGWCFGDMRSDGQMIHHCLTQFQNLPNSEKMYNIQLAMQTLKTINALGYTITTDKPPSRIRSLRLPNDPYLQSNGYKPSPLDLSSIELSQKMEELVDKLSENTHNVWARERISQGWTYGLNEDGEKLKKPSSSSEIVRTLLVYGYNLEPPPQGTEAYYESDSRECRAVRLEKQYGVASGKWYYEIEILTDGFIKLRNVMQELLIPMAKFGRNLMSLEFFLDLTDRTICFSLNGELLVDPIAGEVAFSDVPEEYLYVPSITVGVGQMCKINLGHNVDNLKYFTNCGLQEGYEPFCVNMTRPVFHFGRKNADWEYLRLSLPVTCHENFSKAPKPPARYNKKQEMSHPEVSKEQLDSMNEYFYGVRIYPGQDPHNVYVGWVTTQYHIHSENFTDDLVRTVTIQKIDNFGGVQDSIDRQSSYMVRADDLYSEVSNDSSGKAPSQGLFIGCFIDTSIGVPGMKLFPSIFFKATSKDALQFELGRTSDTLPLSSAILLNSGKHINPQFPPRLKVQCLTSHQWARAPNKNLVIHALKLSEVRGWSCLTEDSIRMIALHIPEEDRCIDLLELIEYEKLSSFHTQTLTLYSALCFQSNFRGMHAICHYCDEKQLLYAIQSEYMPGTLRRAFFDILIALHLQSYAKTVEITQNDLFVTFQFDQKMSTCPITNNIDDVKKLLTPEFPLDLVREIVMGALAHAIDTNQLHNRDPIGGSNQDLFVPLIKILDKLLLVGALSDEDINKLLIIIHPQTWDENFSKTGKYERKGILDMKIHEDVKLQLCHLLHHMCDVQVRHRIEYATTFGQDYLKNIQIDQLRRYIEIKQSDMPSAVAAKKKPKEFRCPPTRAGNTPAAKTV</sequence>
<dbReference type="Gene3D" id="2.80.10.50">
    <property type="match status" value="2"/>
</dbReference>
<dbReference type="Gene3D" id="2.60.120.920">
    <property type="match status" value="3"/>
</dbReference>
<name>A0A7R8CVG3_LEPSM</name>
<dbReference type="InterPro" id="IPR015925">
    <property type="entry name" value="Ryanodine_IP3_receptor"/>
</dbReference>
<dbReference type="InterPro" id="IPR036300">
    <property type="entry name" value="MIR_dom_sf"/>
</dbReference>
<dbReference type="PROSITE" id="PS50919">
    <property type="entry name" value="MIR"/>
    <property type="match status" value="1"/>
</dbReference>
<dbReference type="Pfam" id="PF02026">
    <property type="entry name" value="RyR"/>
    <property type="match status" value="2"/>
</dbReference>
<dbReference type="GO" id="GO:0033017">
    <property type="term" value="C:sarcoplasmic reticulum membrane"/>
    <property type="evidence" value="ECO:0007669"/>
    <property type="project" value="TreeGrafter"/>
</dbReference>
<dbReference type="Gene3D" id="1.10.490.160">
    <property type="match status" value="1"/>
</dbReference>
<dbReference type="PANTHER" id="PTHR46399:SF8">
    <property type="entry name" value="B30.2_SPRY DOMAIN-CONTAINING PROTEIN"/>
    <property type="match status" value="1"/>
</dbReference>
<evidence type="ECO:0000313" key="2">
    <source>
        <dbReference type="Proteomes" id="UP000675881"/>
    </source>
</evidence>
<dbReference type="PRINTS" id="PR00795">
    <property type="entry name" value="RYANODINER"/>
</dbReference>
<dbReference type="SMART" id="SM00449">
    <property type="entry name" value="SPRY"/>
    <property type="match status" value="2"/>
</dbReference>
<dbReference type="InterPro" id="IPR003032">
    <property type="entry name" value="Ryanodine_rcpt"/>
</dbReference>
<dbReference type="InterPro" id="IPR013333">
    <property type="entry name" value="Ryan_recept"/>
</dbReference>
<protein>
    <submittedName>
        <fullName evidence="1">RYR2</fullName>
    </submittedName>
</protein>
<dbReference type="InterPro" id="IPR035762">
    <property type="entry name" value="SPRY3_RyR"/>
</dbReference>
<evidence type="ECO:0000313" key="1">
    <source>
        <dbReference type="EMBL" id="CAF2944628.1"/>
    </source>
</evidence>